<keyword evidence="2" id="KW-0902">Two-component regulatory system</keyword>
<dbReference type="RefSeq" id="WP_264515809.1">
    <property type="nucleotide sequence ID" value="NZ_JAPDDR010000013.1"/>
</dbReference>
<evidence type="ECO:0000313" key="10">
    <source>
        <dbReference type="Proteomes" id="UP001165653"/>
    </source>
</evidence>
<evidence type="ECO:0000256" key="2">
    <source>
        <dbReference type="ARBA" id="ARBA00023012"/>
    </source>
</evidence>
<proteinExistence type="predicted"/>
<dbReference type="SUPFAM" id="SSF52172">
    <property type="entry name" value="CheY-like"/>
    <property type="match status" value="1"/>
</dbReference>
<keyword evidence="5" id="KW-0804">Transcription</keyword>
<keyword evidence="4" id="KW-0238">DNA-binding</keyword>
<dbReference type="PANTHER" id="PTHR48111">
    <property type="entry name" value="REGULATOR OF RPOS"/>
    <property type="match status" value="1"/>
</dbReference>
<feature type="domain" description="HTH luxR-type" evidence="7">
    <location>
        <begin position="139"/>
        <end position="204"/>
    </location>
</feature>
<evidence type="ECO:0000259" key="8">
    <source>
        <dbReference type="PROSITE" id="PS50110"/>
    </source>
</evidence>
<dbReference type="Pfam" id="PF00072">
    <property type="entry name" value="Response_reg"/>
    <property type="match status" value="1"/>
</dbReference>
<dbReference type="InterPro" id="IPR001789">
    <property type="entry name" value="Sig_transdc_resp-reg_receiver"/>
</dbReference>
<sequence length="208" mass="22938">MKTILIIEDEPEMRRNLATILRLEKYNPLTAENGREGLEMAMKETPDLILCDVMMPELDGYGVLRELRATSATEATPFIFLTARGEKPDVRAGMNLGADDYLTKPVAKSDLLSAIRTRIERARQTAVPEFKPDFTSPLPLEKELGLTPRVAESLLWLAQGKTNGDIATILGISEATVKKHVLDIFEKLGVETRTAACLRALEVLSGGD</sequence>
<evidence type="ECO:0000256" key="3">
    <source>
        <dbReference type="ARBA" id="ARBA00023015"/>
    </source>
</evidence>
<dbReference type="PROSITE" id="PS50043">
    <property type="entry name" value="HTH_LUXR_2"/>
    <property type="match status" value="1"/>
</dbReference>
<accession>A0ABT3G9G2</accession>
<keyword evidence="1 6" id="KW-0597">Phosphoprotein</keyword>
<dbReference type="PROSITE" id="PS50110">
    <property type="entry name" value="RESPONSE_REGULATORY"/>
    <property type="match status" value="1"/>
</dbReference>
<reference evidence="9" key="1">
    <citation type="submission" date="2022-10" db="EMBL/GenBank/DDBJ databases">
        <title>Luteolibacter sp. GHJ8, whole genome shotgun sequencing project.</title>
        <authorList>
            <person name="Zhao G."/>
            <person name="Shen L."/>
        </authorList>
    </citation>
    <scope>NUCLEOTIDE SEQUENCE</scope>
    <source>
        <strain evidence="9">GHJ8</strain>
    </source>
</reference>
<evidence type="ECO:0000259" key="7">
    <source>
        <dbReference type="PROSITE" id="PS50043"/>
    </source>
</evidence>
<dbReference type="SMART" id="SM00448">
    <property type="entry name" value="REC"/>
    <property type="match status" value="1"/>
</dbReference>
<comment type="caution">
    <text evidence="9">The sequence shown here is derived from an EMBL/GenBank/DDBJ whole genome shotgun (WGS) entry which is preliminary data.</text>
</comment>
<evidence type="ECO:0000313" key="9">
    <source>
        <dbReference type="EMBL" id="MCW1916239.1"/>
    </source>
</evidence>
<dbReference type="Gene3D" id="1.10.10.10">
    <property type="entry name" value="Winged helix-like DNA-binding domain superfamily/Winged helix DNA-binding domain"/>
    <property type="match status" value="1"/>
</dbReference>
<dbReference type="InterPro" id="IPR039420">
    <property type="entry name" value="WalR-like"/>
</dbReference>
<dbReference type="InterPro" id="IPR016032">
    <property type="entry name" value="Sig_transdc_resp-reg_C-effctor"/>
</dbReference>
<dbReference type="InterPro" id="IPR011006">
    <property type="entry name" value="CheY-like_superfamily"/>
</dbReference>
<evidence type="ECO:0000256" key="5">
    <source>
        <dbReference type="ARBA" id="ARBA00023163"/>
    </source>
</evidence>
<feature type="modified residue" description="4-aspartylphosphate" evidence="6">
    <location>
        <position position="52"/>
    </location>
</feature>
<dbReference type="CDD" id="cd17574">
    <property type="entry name" value="REC_OmpR"/>
    <property type="match status" value="1"/>
</dbReference>
<dbReference type="Pfam" id="PF00196">
    <property type="entry name" value="GerE"/>
    <property type="match status" value="1"/>
</dbReference>
<evidence type="ECO:0000256" key="1">
    <source>
        <dbReference type="ARBA" id="ARBA00022553"/>
    </source>
</evidence>
<dbReference type="InterPro" id="IPR036388">
    <property type="entry name" value="WH-like_DNA-bd_sf"/>
</dbReference>
<dbReference type="SUPFAM" id="SSF46894">
    <property type="entry name" value="C-terminal effector domain of the bipartite response regulators"/>
    <property type="match status" value="1"/>
</dbReference>
<dbReference type="Proteomes" id="UP001165653">
    <property type="component" value="Unassembled WGS sequence"/>
</dbReference>
<evidence type="ECO:0000256" key="4">
    <source>
        <dbReference type="ARBA" id="ARBA00023125"/>
    </source>
</evidence>
<organism evidence="9 10">
    <name type="scientific">Luteolibacter rhizosphaerae</name>
    <dbReference type="NCBI Taxonomy" id="2989719"/>
    <lineage>
        <taxon>Bacteria</taxon>
        <taxon>Pseudomonadati</taxon>
        <taxon>Verrucomicrobiota</taxon>
        <taxon>Verrucomicrobiia</taxon>
        <taxon>Verrucomicrobiales</taxon>
        <taxon>Verrucomicrobiaceae</taxon>
        <taxon>Luteolibacter</taxon>
    </lineage>
</organism>
<dbReference type="CDD" id="cd06170">
    <property type="entry name" value="LuxR_C_like"/>
    <property type="match status" value="1"/>
</dbReference>
<gene>
    <name evidence="9" type="ORF">OJ996_21795</name>
</gene>
<keyword evidence="3" id="KW-0805">Transcription regulation</keyword>
<feature type="domain" description="Response regulatory" evidence="8">
    <location>
        <begin position="3"/>
        <end position="119"/>
    </location>
</feature>
<dbReference type="SMART" id="SM00421">
    <property type="entry name" value="HTH_LUXR"/>
    <property type="match status" value="1"/>
</dbReference>
<dbReference type="PRINTS" id="PR00038">
    <property type="entry name" value="HTHLUXR"/>
</dbReference>
<dbReference type="InterPro" id="IPR000792">
    <property type="entry name" value="Tscrpt_reg_LuxR_C"/>
</dbReference>
<evidence type="ECO:0000256" key="6">
    <source>
        <dbReference type="PROSITE-ProRule" id="PRU00169"/>
    </source>
</evidence>
<dbReference type="PANTHER" id="PTHR48111:SF1">
    <property type="entry name" value="TWO-COMPONENT RESPONSE REGULATOR ORR33"/>
    <property type="match status" value="1"/>
</dbReference>
<protein>
    <submittedName>
        <fullName evidence="9">Response regulator transcription factor</fullName>
    </submittedName>
</protein>
<dbReference type="EMBL" id="JAPDDR010000013">
    <property type="protein sequence ID" value="MCW1916239.1"/>
    <property type="molecule type" value="Genomic_DNA"/>
</dbReference>
<keyword evidence="10" id="KW-1185">Reference proteome</keyword>
<dbReference type="Gene3D" id="3.40.50.2300">
    <property type="match status" value="1"/>
</dbReference>
<name>A0ABT3G9G2_9BACT</name>